<evidence type="ECO:0000313" key="1">
    <source>
        <dbReference type="EMBL" id="EMI52367.1"/>
    </source>
</evidence>
<keyword evidence="2" id="KW-1185">Reference proteome</keyword>
<dbReference type="Proteomes" id="UP000011885">
    <property type="component" value="Unassembled WGS sequence"/>
</dbReference>
<proteinExistence type="predicted"/>
<sequence length="44" mass="5139">MSIHLKLQLSLTFQAADNTQQIFYKGHSNPPPTNRLYRNVHCRV</sequence>
<comment type="caution">
    <text evidence="1">The sequence shown here is derived from an EMBL/GenBank/DDBJ whole genome shotgun (WGS) entry which is preliminary data.</text>
</comment>
<organism evidence="1 2">
    <name type="scientific">Rhodopirellula sallentina SM41</name>
    <dbReference type="NCBI Taxonomy" id="1263870"/>
    <lineage>
        <taxon>Bacteria</taxon>
        <taxon>Pseudomonadati</taxon>
        <taxon>Planctomycetota</taxon>
        <taxon>Planctomycetia</taxon>
        <taxon>Pirellulales</taxon>
        <taxon>Pirellulaceae</taxon>
        <taxon>Rhodopirellula</taxon>
    </lineage>
</organism>
<accession>M5TT40</accession>
<protein>
    <submittedName>
        <fullName evidence="1">Uncharacterized protein</fullName>
    </submittedName>
</protein>
<reference evidence="1 2" key="1">
    <citation type="journal article" date="2013" name="Mar. Genomics">
        <title>Expression of sulfatases in Rhodopirellula baltica and the diversity of sulfatases in the genus Rhodopirellula.</title>
        <authorList>
            <person name="Wegner C.E."/>
            <person name="Richter-Heitmann T."/>
            <person name="Klindworth A."/>
            <person name="Klockow C."/>
            <person name="Richter M."/>
            <person name="Achstetter T."/>
            <person name="Glockner F.O."/>
            <person name="Harder J."/>
        </authorList>
    </citation>
    <scope>NUCLEOTIDE SEQUENCE [LARGE SCALE GENOMIC DNA]</scope>
    <source>
        <strain evidence="1 2">SM41</strain>
    </source>
</reference>
<evidence type="ECO:0000313" key="2">
    <source>
        <dbReference type="Proteomes" id="UP000011885"/>
    </source>
</evidence>
<dbReference type="RefSeq" id="WP_008687799.1">
    <property type="nucleotide sequence ID" value="NZ_ANOH01000434.1"/>
</dbReference>
<name>M5TT40_9BACT</name>
<gene>
    <name evidence="1" type="ORF">RSSM_06180</name>
</gene>
<dbReference type="PATRIC" id="fig|1263870.3.peg.6544"/>
<dbReference type="AlphaFoldDB" id="M5TT40"/>
<dbReference type="EMBL" id="ANOH01000434">
    <property type="protein sequence ID" value="EMI52367.1"/>
    <property type="molecule type" value="Genomic_DNA"/>
</dbReference>